<name>A0A5K3ETT2_MESCO</name>
<organism evidence="2">
    <name type="scientific">Mesocestoides corti</name>
    <name type="common">Flatworm</name>
    <dbReference type="NCBI Taxonomy" id="53468"/>
    <lineage>
        <taxon>Eukaryota</taxon>
        <taxon>Metazoa</taxon>
        <taxon>Spiralia</taxon>
        <taxon>Lophotrochozoa</taxon>
        <taxon>Platyhelminthes</taxon>
        <taxon>Cestoda</taxon>
        <taxon>Eucestoda</taxon>
        <taxon>Cyclophyllidea</taxon>
        <taxon>Mesocestoididae</taxon>
        <taxon>Mesocestoides</taxon>
    </lineage>
</organism>
<reference evidence="2" key="1">
    <citation type="submission" date="2019-11" db="UniProtKB">
        <authorList>
            <consortium name="WormBaseParasite"/>
        </authorList>
    </citation>
    <scope>IDENTIFICATION</scope>
</reference>
<evidence type="ECO:0000313" key="2">
    <source>
        <dbReference type="WBParaSite" id="MCU_002995-RA"/>
    </source>
</evidence>
<dbReference type="AlphaFoldDB" id="A0A5K3ETT2"/>
<sequence length="65" mass="7563">MIETGTKEQALLTNYKPEPNVRHHPSESTTLAAPLITCKFFYVSFSGWLQIFLACHWNSERHRID</sequence>
<accession>A0A5K3ETT2</accession>
<proteinExistence type="predicted"/>
<evidence type="ECO:0000256" key="1">
    <source>
        <dbReference type="SAM" id="MobiDB-lite"/>
    </source>
</evidence>
<protein>
    <submittedName>
        <fullName evidence="2">Uncharacterized protein</fullName>
    </submittedName>
</protein>
<feature type="region of interest" description="Disordered" evidence="1">
    <location>
        <begin position="1"/>
        <end position="26"/>
    </location>
</feature>
<dbReference type="WBParaSite" id="MCU_002995-RA">
    <property type="protein sequence ID" value="MCU_002995-RA"/>
    <property type="gene ID" value="MCU_002995"/>
</dbReference>